<organism evidence="2 3">
    <name type="scientific">Priapulus caudatus</name>
    <name type="common">Priapulid worm</name>
    <dbReference type="NCBI Taxonomy" id="37621"/>
    <lineage>
        <taxon>Eukaryota</taxon>
        <taxon>Metazoa</taxon>
        <taxon>Ecdysozoa</taxon>
        <taxon>Scalidophora</taxon>
        <taxon>Priapulida</taxon>
        <taxon>Priapulimorpha</taxon>
        <taxon>Priapulimorphida</taxon>
        <taxon>Priapulidae</taxon>
        <taxon>Priapulus</taxon>
    </lineage>
</organism>
<dbReference type="Proteomes" id="UP000695022">
    <property type="component" value="Unplaced"/>
</dbReference>
<evidence type="ECO:0000313" key="3">
    <source>
        <dbReference type="RefSeq" id="XP_014672679.1"/>
    </source>
</evidence>
<evidence type="ECO:0000256" key="1">
    <source>
        <dbReference type="SAM" id="MobiDB-lite"/>
    </source>
</evidence>
<evidence type="ECO:0000313" key="2">
    <source>
        <dbReference type="Proteomes" id="UP000695022"/>
    </source>
</evidence>
<dbReference type="Gene3D" id="1.25.10.10">
    <property type="entry name" value="Leucine-rich Repeat Variant"/>
    <property type="match status" value="1"/>
</dbReference>
<keyword evidence="2" id="KW-1185">Reference proteome</keyword>
<proteinExistence type="predicted"/>
<dbReference type="PANTHER" id="PTHR14014:SF0">
    <property type="entry name" value="TELOMERE REPEATS-BINDING BOUQUET FORMATION PROTEIN 1"/>
    <property type="match status" value="1"/>
</dbReference>
<dbReference type="InterPro" id="IPR042359">
    <property type="entry name" value="TERB1"/>
</dbReference>
<reference evidence="3" key="1">
    <citation type="submission" date="2025-08" db="UniProtKB">
        <authorList>
            <consortium name="RefSeq"/>
        </authorList>
    </citation>
    <scope>IDENTIFICATION</scope>
</reference>
<sequence>MTLTLAPESTNMCSGKGQMLVRTSGCLQTLISILQRCGLGGSWSLDAARIQFWGAVISAISACLNNPRNEQNQGLCSMVLARVVHLLVVASDRGDERHSLVPALASLTGQCVAGNVHNQEQMCSSGALEELGRVFRRLSQLSCSGRSMQILACIANAIDACVTDYCQGSILVGSLGVVEALVQLLAEPSAETDITHKTKFLLTLAHLVDDNDENRQRAVDAHGVPVIVKCLAETGDPEFSRTAQFLLHTCFSPSGELADNPGSDNTACREAMKQCSELSESDQYWSREVLSRLQNVQHTLDSMNTHDTRATPGGATHDTRATPGATVDRRRCARHRRSFP</sequence>
<dbReference type="InterPro" id="IPR016024">
    <property type="entry name" value="ARM-type_fold"/>
</dbReference>
<dbReference type="RefSeq" id="XP_014672679.1">
    <property type="nucleotide sequence ID" value="XM_014817193.1"/>
</dbReference>
<feature type="compositionally biased region" description="Basic residues" evidence="1">
    <location>
        <begin position="331"/>
        <end position="340"/>
    </location>
</feature>
<gene>
    <name evidence="3" type="primary">LOC106813131</name>
</gene>
<name>A0ABM1EKF8_PRICU</name>
<protein>
    <submittedName>
        <fullName evidence="3">Telomere repeats-binding bouquet formation protein 1-like</fullName>
    </submittedName>
</protein>
<dbReference type="SUPFAM" id="SSF48371">
    <property type="entry name" value="ARM repeat"/>
    <property type="match status" value="1"/>
</dbReference>
<accession>A0ABM1EKF8</accession>
<dbReference type="GeneID" id="106813131"/>
<dbReference type="PANTHER" id="PTHR14014">
    <property type="entry name" value="TELOMERE REPEATS-BINDING BOUQUET FORMATION PROTEIN 1"/>
    <property type="match status" value="1"/>
</dbReference>
<feature type="region of interest" description="Disordered" evidence="1">
    <location>
        <begin position="303"/>
        <end position="340"/>
    </location>
</feature>
<dbReference type="InterPro" id="IPR011989">
    <property type="entry name" value="ARM-like"/>
</dbReference>